<evidence type="ECO:0000259" key="7">
    <source>
        <dbReference type="Pfam" id="PF01180"/>
    </source>
</evidence>
<keyword evidence="5" id="KW-0665">Pyrimidine biosynthesis</keyword>
<feature type="domain" description="Dihydroorotate dehydrogenase catalytic" evidence="7">
    <location>
        <begin position="24"/>
        <end position="154"/>
    </location>
</feature>
<dbReference type="GO" id="GO:0004152">
    <property type="term" value="F:dihydroorotate dehydrogenase activity"/>
    <property type="evidence" value="ECO:0007669"/>
    <property type="project" value="TreeGrafter"/>
</dbReference>
<comment type="pathway">
    <text evidence="2">Pyrimidine metabolism; UMP biosynthesis via de novo pathway.</text>
</comment>
<name>A0A1G2KWB9_9BACT</name>
<evidence type="ECO:0000313" key="8">
    <source>
        <dbReference type="EMBL" id="OHA02761.1"/>
    </source>
</evidence>
<evidence type="ECO:0000256" key="4">
    <source>
        <dbReference type="ARBA" id="ARBA00022643"/>
    </source>
</evidence>
<keyword evidence="3" id="KW-0285">Flavoprotein</keyword>
<keyword evidence="6" id="KW-0560">Oxidoreductase</keyword>
<dbReference type="GO" id="GO:0006207">
    <property type="term" value="P:'de novo' pyrimidine nucleobase biosynthetic process"/>
    <property type="evidence" value="ECO:0007669"/>
    <property type="project" value="TreeGrafter"/>
</dbReference>
<organism evidence="8 9">
    <name type="scientific">Candidatus Sungbacteria bacterium RIFCSPHIGHO2_02_FULL_53_17</name>
    <dbReference type="NCBI Taxonomy" id="1802275"/>
    <lineage>
        <taxon>Bacteria</taxon>
        <taxon>Candidatus Sungiibacteriota</taxon>
    </lineage>
</organism>
<dbReference type="SUPFAM" id="SSF51395">
    <property type="entry name" value="FMN-linked oxidoreductases"/>
    <property type="match status" value="1"/>
</dbReference>
<dbReference type="InterPro" id="IPR013785">
    <property type="entry name" value="Aldolase_TIM"/>
</dbReference>
<proteinExistence type="predicted"/>
<dbReference type="PANTHER" id="PTHR48109">
    <property type="entry name" value="DIHYDROOROTATE DEHYDROGENASE (QUINONE), MITOCHONDRIAL-RELATED"/>
    <property type="match status" value="1"/>
</dbReference>
<dbReference type="Proteomes" id="UP000177177">
    <property type="component" value="Unassembled WGS sequence"/>
</dbReference>
<evidence type="ECO:0000256" key="5">
    <source>
        <dbReference type="ARBA" id="ARBA00022975"/>
    </source>
</evidence>
<dbReference type="Pfam" id="PF01180">
    <property type="entry name" value="DHO_dh"/>
    <property type="match status" value="1"/>
</dbReference>
<comment type="cofactor">
    <cofactor evidence="1">
        <name>FMN</name>
        <dbReference type="ChEBI" id="CHEBI:58210"/>
    </cofactor>
</comment>
<evidence type="ECO:0000256" key="6">
    <source>
        <dbReference type="ARBA" id="ARBA00023002"/>
    </source>
</evidence>
<evidence type="ECO:0000256" key="2">
    <source>
        <dbReference type="ARBA" id="ARBA00004725"/>
    </source>
</evidence>
<gene>
    <name evidence="8" type="ORF">A3C92_00700</name>
</gene>
<dbReference type="PANTHER" id="PTHR48109:SF4">
    <property type="entry name" value="DIHYDROOROTATE DEHYDROGENASE (QUINONE), MITOCHONDRIAL"/>
    <property type="match status" value="1"/>
</dbReference>
<dbReference type="GO" id="GO:0009220">
    <property type="term" value="P:pyrimidine ribonucleotide biosynthetic process"/>
    <property type="evidence" value="ECO:0007669"/>
    <property type="project" value="TreeGrafter"/>
</dbReference>
<sequence length="156" mass="16593">MQPQKPIAKVEGSRAIARFNRKPSPPWIVKLSPDMSSAEMRYTAIASTAYEEAVALEGFNTTVSDIIRGQYGITEAGGISGDPLRIRAHGKLQELCRIIQEDGLDIDVIGVGGITHAGDAADRLRAGPRVKMVGSLSGLLNRGFGLIPDILKAIAA</sequence>
<dbReference type="InterPro" id="IPR005720">
    <property type="entry name" value="Dihydroorotate_DH_cat"/>
</dbReference>
<dbReference type="AlphaFoldDB" id="A0A1G2KWB9"/>
<evidence type="ECO:0000256" key="1">
    <source>
        <dbReference type="ARBA" id="ARBA00001917"/>
    </source>
</evidence>
<dbReference type="Gene3D" id="3.20.20.70">
    <property type="entry name" value="Aldolase class I"/>
    <property type="match status" value="1"/>
</dbReference>
<comment type="caution">
    <text evidence="8">The sequence shown here is derived from an EMBL/GenBank/DDBJ whole genome shotgun (WGS) entry which is preliminary data.</text>
</comment>
<evidence type="ECO:0000256" key="3">
    <source>
        <dbReference type="ARBA" id="ARBA00022630"/>
    </source>
</evidence>
<dbReference type="InterPro" id="IPR050074">
    <property type="entry name" value="DHO_dehydrogenase"/>
</dbReference>
<dbReference type="GO" id="GO:0005737">
    <property type="term" value="C:cytoplasm"/>
    <property type="evidence" value="ECO:0007669"/>
    <property type="project" value="InterPro"/>
</dbReference>
<protein>
    <recommendedName>
        <fullName evidence="7">Dihydroorotate dehydrogenase catalytic domain-containing protein</fullName>
    </recommendedName>
</protein>
<accession>A0A1G2KWB9</accession>
<dbReference type="EMBL" id="MHQN01000031">
    <property type="protein sequence ID" value="OHA02761.1"/>
    <property type="molecule type" value="Genomic_DNA"/>
</dbReference>
<evidence type="ECO:0000313" key="9">
    <source>
        <dbReference type="Proteomes" id="UP000177177"/>
    </source>
</evidence>
<reference evidence="8 9" key="1">
    <citation type="journal article" date="2016" name="Nat. Commun.">
        <title>Thousands of microbial genomes shed light on interconnected biogeochemical processes in an aquifer system.</title>
        <authorList>
            <person name="Anantharaman K."/>
            <person name="Brown C.T."/>
            <person name="Hug L.A."/>
            <person name="Sharon I."/>
            <person name="Castelle C.J."/>
            <person name="Probst A.J."/>
            <person name="Thomas B.C."/>
            <person name="Singh A."/>
            <person name="Wilkins M.J."/>
            <person name="Karaoz U."/>
            <person name="Brodie E.L."/>
            <person name="Williams K.H."/>
            <person name="Hubbard S.S."/>
            <person name="Banfield J.F."/>
        </authorList>
    </citation>
    <scope>NUCLEOTIDE SEQUENCE [LARGE SCALE GENOMIC DNA]</scope>
</reference>
<keyword evidence="4" id="KW-0288">FMN</keyword>